<dbReference type="PRINTS" id="PR01374">
    <property type="entry name" value="TONBPROTEIN"/>
</dbReference>
<name>A0A0A0MAU7_9GAMM</name>
<comment type="subcellular location">
    <subcellularLocation>
        <location evidence="5">Cell inner membrane</location>
        <topology evidence="5">Single-pass membrane protein</topology>
        <orientation evidence="5">Periplasmic side</orientation>
    </subcellularLocation>
    <subcellularLocation>
        <location evidence="1">Membrane</location>
        <topology evidence="1">Single-pass membrane protein</topology>
    </subcellularLocation>
</comment>
<dbReference type="InterPro" id="IPR052173">
    <property type="entry name" value="Beta-lactam_resp_regulator"/>
</dbReference>
<dbReference type="GO" id="GO:0031992">
    <property type="term" value="F:energy transducer activity"/>
    <property type="evidence" value="ECO:0007669"/>
    <property type="project" value="InterPro"/>
</dbReference>
<dbReference type="SUPFAM" id="SSF74653">
    <property type="entry name" value="TolA/TonB C-terminal domain"/>
    <property type="match status" value="1"/>
</dbReference>
<dbReference type="GO" id="GO:0015031">
    <property type="term" value="P:protein transport"/>
    <property type="evidence" value="ECO:0007669"/>
    <property type="project" value="UniProtKB-UniRule"/>
</dbReference>
<evidence type="ECO:0000259" key="6">
    <source>
        <dbReference type="PROSITE" id="PS52015"/>
    </source>
</evidence>
<dbReference type="InterPro" id="IPR003538">
    <property type="entry name" value="TonB"/>
</dbReference>
<reference evidence="7 8" key="1">
    <citation type="submission" date="2013-08" db="EMBL/GenBank/DDBJ databases">
        <title>Genomic analysis of Lysobacter defluvii.</title>
        <authorList>
            <person name="Wang Q."/>
            <person name="Wang G."/>
        </authorList>
    </citation>
    <scope>NUCLEOTIDE SEQUENCE [LARGE SCALE GENOMIC DNA]</scope>
    <source>
        <strain evidence="7 8">IMMIB APB-9</strain>
    </source>
</reference>
<evidence type="ECO:0000256" key="2">
    <source>
        <dbReference type="ARBA" id="ARBA00022692"/>
    </source>
</evidence>
<dbReference type="PANTHER" id="PTHR34978:SF3">
    <property type="entry name" value="SLR0241 PROTEIN"/>
    <property type="match status" value="1"/>
</dbReference>
<dbReference type="GO" id="GO:0015891">
    <property type="term" value="P:siderophore transport"/>
    <property type="evidence" value="ECO:0007669"/>
    <property type="project" value="InterPro"/>
</dbReference>
<dbReference type="Pfam" id="PF05569">
    <property type="entry name" value="Peptidase_M56"/>
    <property type="match status" value="1"/>
</dbReference>
<dbReference type="OrthoDB" id="1628901at2"/>
<dbReference type="InterPro" id="IPR037682">
    <property type="entry name" value="TonB_C"/>
</dbReference>
<feature type="transmembrane region" description="Helical" evidence="5">
    <location>
        <begin position="39"/>
        <end position="58"/>
    </location>
</feature>
<sequence length="397" mass="42514">MASAELLAWLAQSTFAGSIAVAAVLLARRPMRRLFGARVAYALWILVPLALLAVAMPAPDPTRHGPAVVKAVASLQMHAAGGGAAAGSAPLLWAWAAGVLASAALFGIAQRRFVRSLGPLRPRADGLHQAAGAHGLPAVIGLVRPRIVVPPDFASCYDDTERRLVRLHEQLHIRSGDLVANAAAIALRCLFWFNPLVHLAWRHFRHDQELACDQRVLERHPRKRRQYGAAMLKTQLAASPLPLACTWGYGHPLKERIAMLKQPLPSSRRRLAGATAACLLASTVAFASWAAQPSGGTTPVTTDVESRLLNPPSYPAHAVEQKIEGKVVLIVEVDASGKPRDVVVESAEPAGVFEEAAVEAVHKWLFNPATEDGRPVSSRVRVPVTFAMDPPEGQGAN</sequence>
<dbReference type="GO" id="GO:0055085">
    <property type="term" value="P:transmembrane transport"/>
    <property type="evidence" value="ECO:0007669"/>
    <property type="project" value="InterPro"/>
</dbReference>
<dbReference type="InterPro" id="IPR008756">
    <property type="entry name" value="Peptidase_M56"/>
</dbReference>
<proteinExistence type="inferred from homology"/>
<keyword evidence="5" id="KW-0997">Cell inner membrane</keyword>
<dbReference type="NCBIfam" id="TIGR01352">
    <property type="entry name" value="tonB_Cterm"/>
    <property type="match status" value="1"/>
</dbReference>
<dbReference type="CDD" id="cd07341">
    <property type="entry name" value="M56_BlaR1_MecR1_like"/>
    <property type="match status" value="1"/>
</dbReference>
<dbReference type="PANTHER" id="PTHR34978">
    <property type="entry name" value="POSSIBLE SENSOR-TRANSDUCER PROTEIN BLAR"/>
    <property type="match status" value="1"/>
</dbReference>
<keyword evidence="5" id="KW-1003">Cell membrane</keyword>
<dbReference type="RefSeq" id="WP_052106519.1">
    <property type="nucleotide sequence ID" value="NZ_AUHT01000006.1"/>
</dbReference>
<keyword evidence="3 5" id="KW-1133">Transmembrane helix</keyword>
<comment type="caution">
    <text evidence="5">Lacks conserved residue(s) required for the propagation of feature annotation.</text>
</comment>
<evidence type="ECO:0000256" key="5">
    <source>
        <dbReference type="RuleBase" id="RU362123"/>
    </source>
</evidence>
<dbReference type="STRING" id="1385515.GCA_000423325_00908"/>
<dbReference type="InterPro" id="IPR006260">
    <property type="entry name" value="TonB/TolA_C"/>
</dbReference>
<evidence type="ECO:0000256" key="3">
    <source>
        <dbReference type="ARBA" id="ARBA00022989"/>
    </source>
</evidence>
<feature type="transmembrane region" description="Helical" evidence="5">
    <location>
        <begin position="92"/>
        <end position="109"/>
    </location>
</feature>
<keyword evidence="5" id="KW-0813">Transport</keyword>
<keyword evidence="5" id="KW-0653">Protein transport</keyword>
<feature type="domain" description="TonB C-terminal" evidence="6">
    <location>
        <begin position="299"/>
        <end position="395"/>
    </location>
</feature>
<comment type="function">
    <text evidence="5">Interacts with outer membrane receptor proteins that carry out high-affinity binding and energy dependent uptake into the periplasmic space of specific substrates. It could act to transduce energy from the cytoplasmic membrane to specific energy-requiring processes in the outer membrane, resulting in the release into the periplasm of ligands bound by these outer membrane proteins.</text>
</comment>
<dbReference type="Gene3D" id="3.30.1150.10">
    <property type="match status" value="1"/>
</dbReference>
<organism evidence="7 8">
    <name type="scientific">Lysobacter defluvii IMMIB APB-9 = DSM 18482</name>
    <dbReference type="NCBI Taxonomy" id="1385515"/>
    <lineage>
        <taxon>Bacteria</taxon>
        <taxon>Pseudomonadati</taxon>
        <taxon>Pseudomonadota</taxon>
        <taxon>Gammaproteobacteria</taxon>
        <taxon>Lysobacterales</taxon>
        <taxon>Lysobacteraceae</taxon>
        <taxon>Novilysobacter</taxon>
    </lineage>
</organism>
<dbReference type="Pfam" id="PF03544">
    <property type="entry name" value="TonB_C"/>
    <property type="match status" value="1"/>
</dbReference>
<dbReference type="GO" id="GO:0005886">
    <property type="term" value="C:plasma membrane"/>
    <property type="evidence" value="ECO:0007669"/>
    <property type="project" value="UniProtKB-SubCell"/>
</dbReference>
<dbReference type="Proteomes" id="UP000030003">
    <property type="component" value="Unassembled WGS sequence"/>
</dbReference>
<dbReference type="EMBL" id="AVBH01000010">
    <property type="protein sequence ID" value="KGO99569.1"/>
    <property type="molecule type" value="Genomic_DNA"/>
</dbReference>
<keyword evidence="8" id="KW-1185">Reference proteome</keyword>
<keyword evidence="2 5" id="KW-0812">Transmembrane</keyword>
<comment type="similarity">
    <text evidence="5">Belongs to the TonB family.</text>
</comment>
<keyword evidence="4 5" id="KW-0472">Membrane</keyword>
<evidence type="ECO:0000313" key="8">
    <source>
        <dbReference type="Proteomes" id="UP000030003"/>
    </source>
</evidence>
<dbReference type="GO" id="GO:0030288">
    <property type="term" value="C:outer membrane-bounded periplasmic space"/>
    <property type="evidence" value="ECO:0007669"/>
    <property type="project" value="InterPro"/>
</dbReference>
<feature type="transmembrane region" description="Helical" evidence="5">
    <location>
        <begin position="6"/>
        <end position="27"/>
    </location>
</feature>
<protein>
    <recommendedName>
        <fullName evidence="5">Protein TonB</fullName>
    </recommendedName>
</protein>
<dbReference type="AlphaFoldDB" id="A0A0A0MAU7"/>
<dbReference type="eggNOG" id="COG4219">
    <property type="taxonomic scope" value="Bacteria"/>
</dbReference>
<accession>A0A0A0MAU7</accession>
<evidence type="ECO:0000313" key="7">
    <source>
        <dbReference type="EMBL" id="KGO99569.1"/>
    </source>
</evidence>
<keyword evidence="5" id="KW-0735">Signal-anchor</keyword>
<comment type="caution">
    <text evidence="7">The sequence shown here is derived from an EMBL/GenBank/DDBJ whole genome shotgun (WGS) entry which is preliminary data.</text>
</comment>
<evidence type="ECO:0000256" key="4">
    <source>
        <dbReference type="ARBA" id="ARBA00023136"/>
    </source>
</evidence>
<evidence type="ECO:0000256" key="1">
    <source>
        <dbReference type="ARBA" id="ARBA00004167"/>
    </source>
</evidence>
<dbReference type="PROSITE" id="PS52015">
    <property type="entry name" value="TONB_CTD"/>
    <property type="match status" value="1"/>
</dbReference>
<gene>
    <name evidence="7" type="ORF">N791_04665</name>
</gene>